<proteinExistence type="predicted"/>
<keyword evidence="3" id="KW-1185">Reference proteome</keyword>
<feature type="region of interest" description="Disordered" evidence="1">
    <location>
        <begin position="355"/>
        <end position="420"/>
    </location>
</feature>
<gene>
    <name evidence="2" type="ORF">CKAH01_03204</name>
</gene>
<evidence type="ECO:0000313" key="3">
    <source>
        <dbReference type="Proteomes" id="UP001281614"/>
    </source>
</evidence>
<dbReference type="Proteomes" id="UP001281614">
    <property type="component" value="Unassembled WGS sequence"/>
</dbReference>
<feature type="region of interest" description="Disordered" evidence="1">
    <location>
        <begin position="123"/>
        <end position="193"/>
    </location>
</feature>
<name>A0AAD9YSJ9_COLKA</name>
<dbReference type="AlphaFoldDB" id="A0AAD9YSJ9"/>
<evidence type="ECO:0000313" key="2">
    <source>
        <dbReference type="EMBL" id="KAK2778248.1"/>
    </source>
</evidence>
<organism evidence="2 3">
    <name type="scientific">Colletotrichum kahawae</name>
    <name type="common">Coffee berry disease fungus</name>
    <dbReference type="NCBI Taxonomy" id="34407"/>
    <lineage>
        <taxon>Eukaryota</taxon>
        <taxon>Fungi</taxon>
        <taxon>Dikarya</taxon>
        <taxon>Ascomycota</taxon>
        <taxon>Pezizomycotina</taxon>
        <taxon>Sordariomycetes</taxon>
        <taxon>Hypocreomycetidae</taxon>
        <taxon>Glomerellales</taxon>
        <taxon>Glomerellaceae</taxon>
        <taxon>Colletotrichum</taxon>
        <taxon>Colletotrichum gloeosporioides species complex</taxon>
    </lineage>
</organism>
<evidence type="ECO:0000256" key="1">
    <source>
        <dbReference type="SAM" id="MobiDB-lite"/>
    </source>
</evidence>
<protein>
    <submittedName>
        <fullName evidence="2">Uncharacterized protein</fullName>
    </submittedName>
</protein>
<comment type="caution">
    <text evidence="2">The sequence shown here is derived from an EMBL/GenBank/DDBJ whole genome shotgun (WGS) entry which is preliminary data.</text>
</comment>
<reference evidence="2" key="1">
    <citation type="submission" date="2023-02" db="EMBL/GenBank/DDBJ databases">
        <title>Colletotrichum kahawae CIFC_Que2 genome sequencing and assembly.</title>
        <authorList>
            <person name="Baroncelli R."/>
        </authorList>
    </citation>
    <scope>NUCLEOTIDE SEQUENCE</scope>
    <source>
        <strain evidence="2">CIFC_Que2</strain>
    </source>
</reference>
<accession>A0AAD9YSJ9</accession>
<dbReference type="EMBL" id="VYYT01000013">
    <property type="protein sequence ID" value="KAK2778248.1"/>
    <property type="molecule type" value="Genomic_DNA"/>
</dbReference>
<sequence length="420" mass="45578">MRALFLMLTSLPMFLRRLNPSRFPFTALDSSSLPAGGKRLGSRPNSLAVESGAMSLAMLSAGPLASAIRSAACTSLKTGSDEICVVGRKYCSTLTKLQDKYGQVLVVKGWSWKTEGICDARSESTDAGLSEVSDLTRKQESGPQTPVPVPVPEVRCPAPVRDFGAESAHRSPPIRSVPMGPTSKNGAVSGGQPPFQRCIAETVFRVPWPDIRIDCLPYAPLPRASLGLHLIVPVLRARHHHPTPQLSLSVTSGQNVADGGFRSPTPDSKTRFPAARPILDNYLSPRGSKLGCDADLVLARLRRLVIPSSWPRRIQRSAPVKTAKWRKRTWRPSYDDSDTQFACCTLMNLHGTVPVPTPRVVPFPGSRDPSNRRRRTPQDGSGPSRSLEVQGAAASKFSPAMSIQPKNRCPSPGPLVRYLN</sequence>